<organism evidence="1 2">
    <name type="scientific">Triparma laevis f. longispina</name>
    <dbReference type="NCBI Taxonomy" id="1714387"/>
    <lineage>
        <taxon>Eukaryota</taxon>
        <taxon>Sar</taxon>
        <taxon>Stramenopiles</taxon>
        <taxon>Ochrophyta</taxon>
        <taxon>Bolidophyceae</taxon>
        <taxon>Parmales</taxon>
        <taxon>Triparmaceae</taxon>
        <taxon>Triparma</taxon>
    </lineage>
</organism>
<evidence type="ECO:0000313" key="2">
    <source>
        <dbReference type="Proteomes" id="UP001165122"/>
    </source>
</evidence>
<sequence length="149" mass="17180">MKTNVEFTPFMLNYGYLLEGEDEEMCLKNLHHYVTGKKGVNPDYTIINDFRKMVKTDKFKGKTKDQIHDVIFSFKYLLLNSKILQDTVLPRENWSLKSNRKLVGCACCVVESDSDSDDEGGWIDGKGGFAFDPGKAVRRRDRMVERGRE</sequence>
<name>A0A9W7A1J4_9STRA</name>
<dbReference type="OrthoDB" id="38099at2759"/>
<dbReference type="EMBL" id="BRXW01000506">
    <property type="protein sequence ID" value="GMH61237.1"/>
    <property type="molecule type" value="Genomic_DNA"/>
</dbReference>
<accession>A0A9W7A1J4</accession>
<gene>
    <name evidence="1" type="ORF">TrLO_g235</name>
</gene>
<comment type="caution">
    <text evidence="1">The sequence shown here is derived from an EMBL/GenBank/DDBJ whole genome shotgun (WGS) entry which is preliminary data.</text>
</comment>
<keyword evidence="2" id="KW-1185">Reference proteome</keyword>
<dbReference type="AlphaFoldDB" id="A0A9W7A1J4"/>
<dbReference type="Proteomes" id="UP001165122">
    <property type="component" value="Unassembled WGS sequence"/>
</dbReference>
<evidence type="ECO:0000313" key="1">
    <source>
        <dbReference type="EMBL" id="GMH61237.1"/>
    </source>
</evidence>
<protein>
    <submittedName>
        <fullName evidence="1">Uncharacterized protein</fullName>
    </submittedName>
</protein>
<proteinExistence type="predicted"/>
<reference evidence="2" key="1">
    <citation type="journal article" date="2023" name="Commun. Biol.">
        <title>Genome analysis of Parmales, the sister group of diatoms, reveals the evolutionary specialization of diatoms from phago-mixotrophs to photoautotrophs.</title>
        <authorList>
            <person name="Ban H."/>
            <person name="Sato S."/>
            <person name="Yoshikawa S."/>
            <person name="Yamada K."/>
            <person name="Nakamura Y."/>
            <person name="Ichinomiya M."/>
            <person name="Sato N."/>
            <person name="Blanc-Mathieu R."/>
            <person name="Endo H."/>
            <person name="Kuwata A."/>
            <person name="Ogata H."/>
        </authorList>
    </citation>
    <scope>NUCLEOTIDE SEQUENCE [LARGE SCALE GENOMIC DNA]</scope>
    <source>
        <strain evidence="2">NIES 3700</strain>
    </source>
</reference>